<proteinExistence type="predicted"/>
<evidence type="ECO:0008006" key="4">
    <source>
        <dbReference type="Google" id="ProtNLM"/>
    </source>
</evidence>
<sequence length="79" mass="8852">MLRRPPDLFDREHEWSELAEFASSVAPGLRIALVSGRRRVGKSYLLRRLAEASTGPTLVHQARELSSGQALDPGRCRPR</sequence>
<dbReference type="InterPro" id="IPR027417">
    <property type="entry name" value="P-loop_NTPase"/>
</dbReference>
<name>D5UCP0_CELFN</name>
<dbReference type="SUPFAM" id="SSF52540">
    <property type="entry name" value="P-loop containing nucleoside triphosphate hydrolases"/>
    <property type="match status" value="1"/>
</dbReference>
<dbReference type="HOGENOM" id="CLU_2599603_0_0_11"/>
<keyword evidence="3" id="KW-1185">Reference proteome</keyword>
<accession>D5UCP0</accession>
<protein>
    <recommendedName>
        <fullName evidence="4">ATPase</fullName>
    </recommendedName>
</protein>
<dbReference type="Gene3D" id="3.40.50.300">
    <property type="entry name" value="P-loop containing nucleotide triphosphate hydrolases"/>
    <property type="match status" value="1"/>
</dbReference>
<evidence type="ECO:0000313" key="2">
    <source>
        <dbReference type="EMBL" id="ADG76275.1"/>
    </source>
</evidence>
<evidence type="ECO:0000313" key="3">
    <source>
        <dbReference type="Proteomes" id="UP000000849"/>
    </source>
</evidence>
<organism evidence="2 3">
    <name type="scientific">Cellulomonas flavigena (strain ATCC 482 / DSM 20109 / BCRC 11376 / JCM 18109 / NBRC 3775 / NCIMB 8073 / NRS 134)</name>
    <dbReference type="NCBI Taxonomy" id="446466"/>
    <lineage>
        <taxon>Bacteria</taxon>
        <taxon>Bacillati</taxon>
        <taxon>Actinomycetota</taxon>
        <taxon>Actinomycetes</taxon>
        <taxon>Micrococcales</taxon>
        <taxon>Cellulomonadaceae</taxon>
        <taxon>Cellulomonas</taxon>
    </lineage>
</organism>
<reference evidence="2 3" key="1">
    <citation type="journal article" date="2010" name="Stand. Genomic Sci.">
        <title>Complete genome sequence of Cellulomonas flavigena type strain (134).</title>
        <authorList>
            <person name="Abt B."/>
            <person name="Foster B."/>
            <person name="Lapidus A."/>
            <person name="Clum A."/>
            <person name="Sun H."/>
            <person name="Pukall R."/>
            <person name="Lucas S."/>
            <person name="Glavina Del Rio T."/>
            <person name="Nolan M."/>
            <person name="Tice H."/>
            <person name="Cheng J.F."/>
            <person name="Pitluck S."/>
            <person name="Liolios K."/>
            <person name="Ivanova N."/>
            <person name="Mavromatis K."/>
            <person name="Ovchinnikova G."/>
            <person name="Pati A."/>
            <person name="Goodwin L."/>
            <person name="Chen A."/>
            <person name="Palaniappan K."/>
            <person name="Land M."/>
            <person name="Hauser L."/>
            <person name="Chang Y.J."/>
            <person name="Jeffries C.D."/>
            <person name="Rohde M."/>
            <person name="Goker M."/>
            <person name="Woyke T."/>
            <person name="Bristow J."/>
            <person name="Eisen J.A."/>
            <person name="Markowitz V."/>
            <person name="Hugenholtz P."/>
            <person name="Kyrpides N.C."/>
            <person name="Klenk H.P."/>
        </authorList>
    </citation>
    <scope>NUCLEOTIDE SEQUENCE [LARGE SCALE GENOMIC DNA]</scope>
    <source>
        <strain evidence="3">ATCC 482 / DSM 20109 / BCRC 11376 / JCM 18109 / NBRC 3775 / NCIMB 8073 / NRS 134</strain>
    </source>
</reference>
<dbReference type="eggNOG" id="COG1672">
    <property type="taxonomic scope" value="Bacteria"/>
</dbReference>
<dbReference type="EMBL" id="CP001964">
    <property type="protein sequence ID" value="ADG76275.1"/>
    <property type="molecule type" value="Genomic_DNA"/>
</dbReference>
<feature type="region of interest" description="Disordered" evidence="1">
    <location>
        <begin position="60"/>
        <end position="79"/>
    </location>
</feature>
<evidence type="ECO:0000256" key="1">
    <source>
        <dbReference type="SAM" id="MobiDB-lite"/>
    </source>
</evidence>
<dbReference type="AlphaFoldDB" id="D5UCP0"/>
<gene>
    <name evidence="2" type="ordered locus">Cfla_3397</name>
</gene>
<dbReference type="KEGG" id="cfl:Cfla_3397"/>
<dbReference type="Proteomes" id="UP000000849">
    <property type="component" value="Chromosome"/>
</dbReference>